<comment type="caution">
    <text evidence="3">The sequence shown here is derived from an EMBL/GenBank/DDBJ whole genome shotgun (WGS) entry which is preliminary data.</text>
</comment>
<feature type="transmembrane region" description="Helical" evidence="1">
    <location>
        <begin position="53"/>
        <end position="78"/>
    </location>
</feature>
<dbReference type="InterPro" id="IPR056120">
    <property type="entry name" value="DUF7703"/>
</dbReference>
<evidence type="ECO:0000256" key="1">
    <source>
        <dbReference type="SAM" id="Phobius"/>
    </source>
</evidence>
<organism evidence="3 4">
    <name type="scientific">Penicillium angulare</name>
    <dbReference type="NCBI Taxonomy" id="116970"/>
    <lineage>
        <taxon>Eukaryota</taxon>
        <taxon>Fungi</taxon>
        <taxon>Dikarya</taxon>
        <taxon>Ascomycota</taxon>
        <taxon>Pezizomycotina</taxon>
        <taxon>Eurotiomycetes</taxon>
        <taxon>Eurotiomycetidae</taxon>
        <taxon>Eurotiales</taxon>
        <taxon>Aspergillaceae</taxon>
        <taxon>Penicillium</taxon>
    </lineage>
</organism>
<accession>A0A9W9F784</accession>
<feature type="transmembrane region" description="Helical" evidence="1">
    <location>
        <begin position="163"/>
        <end position="181"/>
    </location>
</feature>
<dbReference type="PANTHER" id="PTHR37013:SF5">
    <property type="entry name" value="INTEGRAL MEMBRANE PROTEIN"/>
    <property type="match status" value="1"/>
</dbReference>
<evidence type="ECO:0000313" key="3">
    <source>
        <dbReference type="EMBL" id="KAJ5094765.1"/>
    </source>
</evidence>
<keyword evidence="1" id="KW-0472">Membrane</keyword>
<dbReference type="Pfam" id="PF24802">
    <property type="entry name" value="DUF7703"/>
    <property type="match status" value="1"/>
</dbReference>
<gene>
    <name evidence="3" type="ORF">N7456_010626</name>
</gene>
<keyword evidence="1" id="KW-0812">Transmembrane</keyword>
<proteinExistence type="predicted"/>
<protein>
    <recommendedName>
        <fullName evidence="2">DUF7703 domain-containing protein</fullName>
    </recommendedName>
</protein>
<feature type="domain" description="DUF7703" evidence="2">
    <location>
        <begin position="25"/>
        <end position="259"/>
    </location>
</feature>
<feature type="transmembrane region" description="Helical" evidence="1">
    <location>
        <begin position="118"/>
        <end position="138"/>
    </location>
</feature>
<keyword evidence="1" id="KW-1133">Transmembrane helix</keyword>
<evidence type="ECO:0000259" key="2">
    <source>
        <dbReference type="Pfam" id="PF24802"/>
    </source>
</evidence>
<feature type="transmembrane region" description="Helical" evidence="1">
    <location>
        <begin position="202"/>
        <end position="223"/>
    </location>
</feature>
<feature type="transmembrane region" description="Helical" evidence="1">
    <location>
        <begin position="84"/>
        <end position="106"/>
    </location>
</feature>
<reference evidence="3" key="2">
    <citation type="journal article" date="2023" name="IMA Fungus">
        <title>Comparative genomic study of the Penicillium genus elucidates a diverse pangenome and 15 lateral gene transfer events.</title>
        <authorList>
            <person name="Petersen C."/>
            <person name="Sorensen T."/>
            <person name="Nielsen M.R."/>
            <person name="Sondergaard T.E."/>
            <person name="Sorensen J.L."/>
            <person name="Fitzpatrick D.A."/>
            <person name="Frisvad J.C."/>
            <person name="Nielsen K.L."/>
        </authorList>
    </citation>
    <scope>NUCLEOTIDE SEQUENCE</scope>
    <source>
        <strain evidence="3">IBT 30069</strain>
    </source>
</reference>
<dbReference type="EMBL" id="JAPQKH010000006">
    <property type="protein sequence ID" value="KAJ5094765.1"/>
    <property type="molecule type" value="Genomic_DNA"/>
</dbReference>
<evidence type="ECO:0000313" key="4">
    <source>
        <dbReference type="Proteomes" id="UP001149165"/>
    </source>
</evidence>
<keyword evidence="4" id="KW-1185">Reference proteome</keyword>
<reference evidence="3" key="1">
    <citation type="submission" date="2022-11" db="EMBL/GenBank/DDBJ databases">
        <authorList>
            <person name="Petersen C."/>
        </authorList>
    </citation>
    <scope>NUCLEOTIDE SEQUENCE</scope>
    <source>
        <strain evidence="3">IBT 30069</strain>
    </source>
</reference>
<name>A0A9W9F784_9EURO</name>
<dbReference type="PANTHER" id="PTHR37013">
    <property type="entry name" value="INTEGRAL MEMBRANE PROTEIN (AFU_ORTHOLOGUE AFUA_1G05950)-RELATED"/>
    <property type="match status" value="1"/>
</dbReference>
<sequence length="279" mass="31370">MLVTEQGPDSSLQNGGGNEAIGISTVIFMSIALYNALELTILIPLNFKRYRSLYFWALITSTVLGVIPDCLGSAFQFFSLTPLWLSLLLSNVGFVFMVPNQSVVLYSRLHLVSQNTSLLAMVRWLIIISTPLIVIPTISMNCGASYLPHHKGWSHGFDVFEKLQITWFTVQEMFISSVYIWDTVRMIRLGFDGDDDKRRHKILYELLAVNVVAIIMDIALLVLEYSGYYFAQVLFKATVYSIKLKLEFAVLGMLVSLVHTRADSTPTWQADLTSSTGFS</sequence>
<dbReference type="OrthoDB" id="405906at2759"/>
<dbReference type="Proteomes" id="UP001149165">
    <property type="component" value="Unassembled WGS sequence"/>
</dbReference>
<feature type="transmembrane region" description="Helical" evidence="1">
    <location>
        <begin position="20"/>
        <end position="41"/>
    </location>
</feature>
<dbReference type="AlphaFoldDB" id="A0A9W9F784"/>